<gene>
    <name evidence="1" type="ORF">C3942_21050</name>
</gene>
<dbReference type="InterPro" id="IPR021333">
    <property type="entry name" value="DUF2946"/>
</dbReference>
<evidence type="ECO:0000313" key="2">
    <source>
        <dbReference type="Proteomes" id="UP000238220"/>
    </source>
</evidence>
<protein>
    <recommendedName>
        <fullName evidence="3">DUF2946 domain-containing protein</fullName>
    </recommendedName>
</protein>
<dbReference type="EMBL" id="PSNW01000018">
    <property type="protein sequence ID" value="PPE71903.1"/>
    <property type="molecule type" value="Genomic_DNA"/>
</dbReference>
<comment type="caution">
    <text evidence="1">The sequence shown here is derived from an EMBL/GenBank/DDBJ whole genome shotgun (WGS) entry which is preliminary data.</text>
</comment>
<reference evidence="1 2" key="1">
    <citation type="submission" date="2018-02" db="EMBL/GenBank/DDBJ databases">
        <title>Genome sequencing of Solimonas sp. HR-BB.</title>
        <authorList>
            <person name="Lee Y."/>
            <person name="Jeon C.O."/>
        </authorList>
    </citation>
    <scope>NUCLEOTIDE SEQUENCE [LARGE SCALE GENOMIC DNA]</scope>
    <source>
        <strain evidence="1 2">HR-BB</strain>
    </source>
</reference>
<proteinExistence type="predicted"/>
<evidence type="ECO:0000313" key="1">
    <source>
        <dbReference type="EMBL" id="PPE71903.1"/>
    </source>
</evidence>
<organism evidence="1 2">
    <name type="scientific">Solimonas fluminis</name>
    <dbReference type="NCBI Taxonomy" id="2086571"/>
    <lineage>
        <taxon>Bacteria</taxon>
        <taxon>Pseudomonadati</taxon>
        <taxon>Pseudomonadota</taxon>
        <taxon>Gammaproteobacteria</taxon>
        <taxon>Nevskiales</taxon>
        <taxon>Nevskiaceae</taxon>
        <taxon>Solimonas</taxon>
    </lineage>
</organism>
<dbReference type="AlphaFoldDB" id="A0A2S5TA80"/>
<dbReference type="RefSeq" id="WP_104232342.1">
    <property type="nucleotide sequence ID" value="NZ_PSNW01000018.1"/>
</dbReference>
<dbReference type="Pfam" id="PF11162">
    <property type="entry name" value="DUF2946"/>
    <property type="match status" value="1"/>
</dbReference>
<name>A0A2S5TA80_9GAMM</name>
<keyword evidence="2" id="KW-1185">Reference proteome</keyword>
<sequence>MTADTAPSLHQLRAPRRYLLLWLLLAALFARGLVAPGFMPQFGAGGVGIVLCTPQGPKTLWQAGDAIGGGQHAGGEHCAFGLALGMAAATGPATAALALAAASVSVSVQPQPAIVSWRERGTSARGPPSYS</sequence>
<dbReference type="Proteomes" id="UP000238220">
    <property type="component" value="Unassembled WGS sequence"/>
</dbReference>
<accession>A0A2S5TA80</accession>
<evidence type="ECO:0008006" key="3">
    <source>
        <dbReference type="Google" id="ProtNLM"/>
    </source>
</evidence>